<feature type="transmembrane region" description="Helical" evidence="1">
    <location>
        <begin position="381"/>
        <end position="405"/>
    </location>
</feature>
<reference evidence="2 3" key="1">
    <citation type="submission" date="2019-07" db="EMBL/GenBank/DDBJ databases">
        <title>The pathways for chlorine oxyanion respiration interact through the shared metabolite chlorate.</title>
        <authorList>
            <person name="Barnum T.P."/>
            <person name="Cheng Y."/>
            <person name="Hill K.A."/>
            <person name="Lucas L.N."/>
            <person name="Carlson H.K."/>
            <person name="Coates J.D."/>
        </authorList>
    </citation>
    <scope>NUCLEOTIDE SEQUENCE [LARGE SCALE GENOMIC DNA]</scope>
    <source>
        <strain evidence="2">BK-3</strain>
    </source>
</reference>
<dbReference type="Proteomes" id="UP000317355">
    <property type="component" value="Unassembled WGS sequence"/>
</dbReference>
<organism evidence="2 3">
    <name type="scientific">Sedimenticola thiotaurini</name>
    <dbReference type="NCBI Taxonomy" id="1543721"/>
    <lineage>
        <taxon>Bacteria</taxon>
        <taxon>Pseudomonadati</taxon>
        <taxon>Pseudomonadota</taxon>
        <taxon>Gammaproteobacteria</taxon>
        <taxon>Chromatiales</taxon>
        <taxon>Sedimenticolaceae</taxon>
        <taxon>Sedimenticola</taxon>
    </lineage>
</organism>
<dbReference type="InterPro" id="IPR001036">
    <property type="entry name" value="Acrflvin-R"/>
</dbReference>
<evidence type="ECO:0000313" key="2">
    <source>
        <dbReference type="EMBL" id="TVT52792.1"/>
    </source>
</evidence>
<evidence type="ECO:0000313" key="3">
    <source>
        <dbReference type="Proteomes" id="UP000317355"/>
    </source>
</evidence>
<dbReference type="InterPro" id="IPR027463">
    <property type="entry name" value="AcrB_DN_DC_subdom"/>
</dbReference>
<evidence type="ECO:0000256" key="1">
    <source>
        <dbReference type="SAM" id="Phobius"/>
    </source>
</evidence>
<dbReference type="EMBL" id="VMRY01000064">
    <property type="protein sequence ID" value="TVT52792.1"/>
    <property type="molecule type" value="Genomic_DNA"/>
</dbReference>
<protein>
    <submittedName>
        <fullName evidence="2">Efflux RND transporter permease subunit</fullName>
    </submittedName>
</protein>
<dbReference type="GO" id="GO:0005886">
    <property type="term" value="C:plasma membrane"/>
    <property type="evidence" value="ECO:0007669"/>
    <property type="project" value="TreeGrafter"/>
</dbReference>
<dbReference type="Gene3D" id="1.20.1640.10">
    <property type="entry name" value="Multidrug efflux transporter AcrB transmembrane domain"/>
    <property type="match status" value="2"/>
</dbReference>
<feature type="transmembrane region" description="Helical" evidence="1">
    <location>
        <begin position="425"/>
        <end position="445"/>
    </location>
</feature>
<dbReference type="Gene3D" id="3.30.70.1430">
    <property type="entry name" value="Multidrug efflux transporter AcrB pore domain"/>
    <property type="match status" value="2"/>
</dbReference>
<dbReference type="PANTHER" id="PTHR32063">
    <property type="match status" value="1"/>
</dbReference>
<dbReference type="SUPFAM" id="SSF82693">
    <property type="entry name" value="Multidrug efflux transporter AcrB pore domain, PN1, PN2, PC1 and PC2 subdomains"/>
    <property type="match status" value="3"/>
</dbReference>
<gene>
    <name evidence="2" type="ORF">FHK82_12830</name>
</gene>
<sequence length="686" mass="76006">MIAWFARNHVAANLLMLTLLIVGLMSLYHRIPLEVFPTLEAQQVNVVINLRGATPEDAEQGIAILVEEAVQDLEGIKEINSRSAEGTASIGLEIDAGYDPREMLADIKSRIDAINNLPVEAEKPVVSLATRRREVITVAVAGPYSEQEIRLQAEQVRDDLLRIPDITQVELDSVRAYEIAIEVSENRLRQYGISLRDVAQAITSSALDLSAGNIKAEGGEILIRSKGQAYRRDQFANIIVLTQPDGSVVQVKDLANVADGFEESPLRSRFNGKMAGFIDVFRVGDQSAIDVADKVKDYVAERQASLPEGVEMTTWRDRSRLVKKRLKTLTDNAIQGGVLVLLLLTLFLRPSIAFWVFIGVPVSFMGAFVAMPFFDVTLNVFSLFAFLLVLGIVVDDAIVTGENVYTHLRHAENGLEAAIRGTQEVAIPVTFGILTTIAAFLPLAFIEGRRGLLFAQIPIVVIPIFLFSLIESKFVLPAHLKHIKLRSELKSQGWFDRFQQGFADGFEQGILKFYKPLLTRALDHRWTTLVLFGGILLIMITLATTGWTRFTFWPRVQSELARASLTMPTGTAFEVTDRYIQQITNAAFTLKKKYRDEDGLDLVLDIQSTSGSSGSRGSGSHTGLVMFEIVAPEDRTSQVTSTELVREWRKMIGVIPGAESLTFRAEIGRISDPIEIQLSGNNFNTL</sequence>
<feature type="transmembrane region" description="Helical" evidence="1">
    <location>
        <begin position="526"/>
        <end position="547"/>
    </location>
</feature>
<dbReference type="Gene3D" id="3.30.70.1440">
    <property type="entry name" value="Multidrug efflux transporter AcrB pore domain"/>
    <property type="match status" value="1"/>
</dbReference>
<dbReference type="Pfam" id="PF00873">
    <property type="entry name" value="ACR_tran"/>
    <property type="match status" value="1"/>
</dbReference>
<dbReference type="PANTHER" id="PTHR32063:SF33">
    <property type="entry name" value="RND SUPERFAMILY EFFLUX PUMP PERMEASE COMPONENT"/>
    <property type="match status" value="1"/>
</dbReference>
<feature type="transmembrane region" description="Helical" evidence="1">
    <location>
        <begin position="6"/>
        <end position="28"/>
    </location>
</feature>
<keyword evidence="1" id="KW-1133">Transmembrane helix</keyword>
<dbReference type="PRINTS" id="PR00702">
    <property type="entry name" value="ACRIFLAVINRP"/>
</dbReference>
<keyword evidence="1" id="KW-0472">Membrane</keyword>
<proteinExistence type="predicted"/>
<dbReference type="STRING" id="1543721.AAY24_01135"/>
<comment type="caution">
    <text evidence="2">The sequence shown here is derived from an EMBL/GenBank/DDBJ whole genome shotgun (WGS) entry which is preliminary data.</text>
</comment>
<dbReference type="Gene3D" id="3.30.70.1320">
    <property type="entry name" value="Multidrug efflux transporter AcrB pore domain like"/>
    <property type="match status" value="1"/>
</dbReference>
<feature type="transmembrane region" description="Helical" evidence="1">
    <location>
        <begin position="452"/>
        <end position="470"/>
    </location>
</feature>
<keyword evidence="1" id="KW-0812">Transmembrane</keyword>
<dbReference type="AlphaFoldDB" id="A0A558CVM3"/>
<name>A0A558CVM3_9GAMM</name>
<feature type="non-terminal residue" evidence="2">
    <location>
        <position position="686"/>
    </location>
</feature>
<dbReference type="SUPFAM" id="SSF82866">
    <property type="entry name" value="Multidrug efflux transporter AcrB transmembrane domain"/>
    <property type="match status" value="1"/>
</dbReference>
<accession>A0A558CVM3</accession>
<feature type="transmembrane region" description="Helical" evidence="1">
    <location>
        <begin position="354"/>
        <end position="374"/>
    </location>
</feature>
<dbReference type="SUPFAM" id="SSF82714">
    <property type="entry name" value="Multidrug efflux transporter AcrB TolC docking domain, DN and DC subdomains"/>
    <property type="match status" value="1"/>
</dbReference>
<dbReference type="Gene3D" id="3.30.2090.10">
    <property type="entry name" value="Multidrug efflux transporter AcrB TolC docking domain, DN and DC subdomains"/>
    <property type="match status" value="1"/>
</dbReference>
<dbReference type="GO" id="GO:0042910">
    <property type="term" value="F:xenobiotic transmembrane transporter activity"/>
    <property type="evidence" value="ECO:0007669"/>
    <property type="project" value="TreeGrafter"/>
</dbReference>